<feature type="domain" description="RagB/SusD" evidence="6">
    <location>
        <begin position="326"/>
        <end position="469"/>
    </location>
</feature>
<evidence type="ECO:0000256" key="1">
    <source>
        <dbReference type="ARBA" id="ARBA00004442"/>
    </source>
</evidence>
<dbReference type="InterPro" id="IPR012944">
    <property type="entry name" value="SusD_RagB_dom"/>
</dbReference>
<organism evidence="8 9">
    <name type="scientific">Rhizosphaericola mali</name>
    <dbReference type="NCBI Taxonomy" id="2545455"/>
    <lineage>
        <taxon>Bacteria</taxon>
        <taxon>Pseudomonadati</taxon>
        <taxon>Bacteroidota</taxon>
        <taxon>Chitinophagia</taxon>
        <taxon>Chitinophagales</taxon>
        <taxon>Chitinophagaceae</taxon>
        <taxon>Rhizosphaericola</taxon>
    </lineage>
</organism>
<dbReference type="CDD" id="cd08977">
    <property type="entry name" value="SusD"/>
    <property type="match status" value="1"/>
</dbReference>
<dbReference type="InterPro" id="IPR011990">
    <property type="entry name" value="TPR-like_helical_dom_sf"/>
</dbReference>
<comment type="similarity">
    <text evidence="2">Belongs to the SusD family.</text>
</comment>
<dbReference type="AlphaFoldDB" id="A0A5P2G420"/>
<gene>
    <name evidence="8" type="ORF">E0W69_007825</name>
</gene>
<evidence type="ECO:0000313" key="9">
    <source>
        <dbReference type="Proteomes" id="UP000292424"/>
    </source>
</evidence>
<accession>A0A5P2G420</accession>
<comment type="subcellular location">
    <subcellularLocation>
        <location evidence="1">Cell outer membrane</location>
    </subcellularLocation>
</comment>
<dbReference type="GO" id="GO:0009279">
    <property type="term" value="C:cell outer membrane"/>
    <property type="evidence" value="ECO:0007669"/>
    <property type="project" value="UniProtKB-SubCell"/>
</dbReference>
<evidence type="ECO:0000256" key="2">
    <source>
        <dbReference type="ARBA" id="ARBA00006275"/>
    </source>
</evidence>
<dbReference type="Gene3D" id="1.25.40.390">
    <property type="match status" value="1"/>
</dbReference>
<sequence length="469" mass="52107">MINNLNNLKLGFLLVAILSLVSCEKMIAIDPPLNETSTATVYSSDKLAASALSGMYGTLSQSETQSLNFTLYSSLQADDLLYLYTATSLVEMNNNSYSVLSTTQAGVFSDWYSVIYKANAIIDGLQTYSGTSDSIKKEYTAEAKFVRAYCYFNLVNTFGSIPLVLTTDVTVSAYLPKSNVDSVYNQITKDLLDARDNLKNDYSFTSGSRVGVNKYVADALLARIYLFRKDYSNAEFYANEVITSGLYSLTSSANINNTFVNTSTESIWLLSSYLSATTQYTAEGVAFNPFSISLTYLYYQLRPSFVQLYSSNDLRRVNWMKDLTFGGNTYTIPFKYKYRDNASAIAAGVTELPVIMRLSEQYLIRAEARAQLGSNLDGALSDLNMVHSRAGLSTFSSLNQKNLIDTIALENRKEFFCEQAFRWFNLKRTATADAILGSLKSTYTSRSQLLPIPQAAIDANPQLTQNPGY</sequence>
<evidence type="ECO:0000256" key="3">
    <source>
        <dbReference type="ARBA" id="ARBA00022729"/>
    </source>
</evidence>
<dbReference type="OrthoDB" id="621570at2"/>
<keyword evidence="9" id="KW-1185">Reference proteome</keyword>
<dbReference type="Proteomes" id="UP000292424">
    <property type="component" value="Chromosome"/>
</dbReference>
<evidence type="ECO:0000256" key="4">
    <source>
        <dbReference type="ARBA" id="ARBA00023136"/>
    </source>
</evidence>
<feature type="domain" description="SusD-like N-terminal" evidence="7">
    <location>
        <begin position="42"/>
        <end position="226"/>
    </location>
</feature>
<reference evidence="8 9" key="1">
    <citation type="submission" date="2019-09" db="EMBL/GenBank/DDBJ databases">
        <title>Complete genome sequence of Arachidicoccus sp. B3-10 isolated from apple orchard soil.</title>
        <authorList>
            <person name="Kim H.S."/>
            <person name="Han K.-I."/>
            <person name="Suh M.K."/>
            <person name="Lee K.C."/>
            <person name="Eom M.K."/>
            <person name="Kim J.-S."/>
            <person name="Kang S.W."/>
            <person name="Sin Y."/>
            <person name="Lee J.-S."/>
        </authorList>
    </citation>
    <scope>NUCLEOTIDE SEQUENCE [LARGE SCALE GENOMIC DNA]</scope>
    <source>
        <strain evidence="8 9">B3-10</strain>
    </source>
</reference>
<dbReference type="EMBL" id="CP044016">
    <property type="protein sequence ID" value="QES88572.1"/>
    <property type="molecule type" value="Genomic_DNA"/>
</dbReference>
<protein>
    <submittedName>
        <fullName evidence="8">RagB/SusD family nutrient uptake outer membrane protein</fullName>
    </submittedName>
</protein>
<dbReference type="RefSeq" id="WP_131329473.1">
    <property type="nucleotide sequence ID" value="NZ_CP044016.1"/>
</dbReference>
<keyword evidence="3" id="KW-0732">Signal</keyword>
<keyword evidence="4" id="KW-0472">Membrane</keyword>
<dbReference type="Pfam" id="PF07980">
    <property type="entry name" value="SusD_RagB"/>
    <property type="match status" value="1"/>
</dbReference>
<keyword evidence="5" id="KW-0998">Cell outer membrane</keyword>
<dbReference type="Pfam" id="PF14322">
    <property type="entry name" value="SusD-like_3"/>
    <property type="match status" value="1"/>
</dbReference>
<evidence type="ECO:0000259" key="6">
    <source>
        <dbReference type="Pfam" id="PF07980"/>
    </source>
</evidence>
<evidence type="ECO:0000259" key="7">
    <source>
        <dbReference type="Pfam" id="PF14322"/>
    </source>
</evidence>
<name>A0A5P2G420_9BACT</name>
<evidence type="ECO:0000313" key="8">
    <source>
        <dbReference type="EMBL" id="QES88572.1"/>
    </source>
</evidence>
<dbReference type="InterPro" id="IPR033985">
    <property type="entry name" value="SusD-like_N"/>
</dbReference>
<dbReference type="SUPFAM" id="SSF48452">
    <property type="entry name" value="TPR-like"/>
    <property type="match status" value="1"/>
</dbReference>
<proteinExistence type="inferred from homology"/>
<evidence type="ECO:0000256" key="5">
    <source>
        <dbReference type="ARBA" id="ARBA00023237"/>
    </source>
</evidence>
<dbReference type="KEGG" id="arac:E0W69_007825"/>